<evidence type="ECO:0000313" key="2">
    <source>
        <dbReference type="Proteomes" id="UP000247647"/>
    </source>
</evidence>
<protein>
    <submittedName>
        <fullName evidence="1">Uncharacterized protein</fullName>
    </submittedName>
</protein>
<name>A0A318Z2H4_ASPNB</name>
<reference evidence="1" key="1">
    <citation type="submission" date="2016-12" db="EMBL/GenBank/DDBJ databases">
        <title>The genomes of Aspergillus section Nigri reveals drivers in fungal speciation.</title>
        <authorList>
            <consortium name="DOE Joint Genome Institute"/>
            <person name="Vesth T.C."/>
            <person name="Nybo J."/>
            <person name="Theobald S."/>
            <person name="Brandl J."/>
            <person name="Frisvad J.C."/>
            <person name="Nielsen K.F."/>
            <person name="Lyhne E.K."/>
            <person name="Kogle M.E."/>
            <person name="Kuo A."/>
            <person name="Riley R."/>
            <person name="Clum A."/>
            <person name="Nolan M."/>
            <person name="Lipzen A."/>
            <person name="Salamov A."/>
            <person name="Henrissat B."/>
            <person name="Wiebenga A."/>
            <person name="De Vries R.P."/>
            <person name="Grigoriev I.V."/>
            <person name="Mortensen U.H."/>
            <person name="Andersen M.R."/>
            <person name="Baker S.E."/>
        </authorList>
    </citation>
    <scope>NUCLEOTIDE SEQUENCE [LARGE SCALE GENOMIC DNA]</scope>
    <source>
        <strain evidence="1">CBS 115656</strain>
    </source>
</reference>
<accession>A0A318Z2H4</accession>
<proteinExistence type="predicted"/>
<sequence>MLRTSHTARFDMVTDHGPRARSMHGSCPQTPSLPAIIVQLSVCKPIDVITWDVARHVQPIGHCSTHIGSKGGRLILDKWDPRSSRTSFCMPLGV</sequence>
<dbReference type="EMBL" id="KZ821474">
    <property type="protein sequence ID" value="PYH31242.1"/>
    <property type="molecule type" value="Genomic_DNA"/>
</dbReference>
<organism evidence="1 2">
    <name type="scientific">Aspergillus neoniger (strain CBS 115656)</name>
    <dbReference type="NCBI Taxonomy" id="1448310"/>
    <lineage>
        <taxon>Eukaryota</taxon>
        <taxon>Fungi</taxon>
        <taxon>Dikarya</taxon>
        <taxon>Ascomycota</taxon>
        <taxon>Pezizomycotina</taxon>
        <taxon>Eurotiomycetes</taxon>
        <taxon>Eurotiomycetidae</taxon>
        <taxon>Eurotiales</taxon>
        <taxon>Aspergillaceae</taxon>
        <taxon>Aspergillus</taxon>
        <taxon>Aspergillus subgen. Circumdati</taxon>
    </lineage>
</organism>
<evidence type="ECO:0000313" key="1">
    <source>
        <dbReference type="EMBL" id="PYH31242.1"/>
    </source>
</evidence>
<dbReference type="RefSeq" id="XP_025476720.1">
    <property type="nucleotide sequence ID" value="XM_025628109.1"/>
</dbReference>
<keyword evidence="2" id="KW-1185">Reference proteome</keyword>
<dbReference type="AlphaFoldDB" id="A0A318Z2H4"/>
<gene>
    <name evidence="1" type="ORF">BO87DRAFT_443685</name>
</gene>
<dbReference type="Proteomes" id="UP000247647">
    <property type="component" value="Unassembled WGS sequence"/>
</dbReference>
<dbReference type="GeneID" id="37130565"/>
<dbReference type="OrthoDB" id="10349739at2759"/>